<protein>
    <submittedName>
        <fullName evidence="2">Phosphoprotein phosphatase</fullName>
    </submittedName>
</protein>
<dbReference type="SMART" id="SM00331">
    <property type="entry name" value="PP2C_SIG"/>
    <property type="match status" value="1"/>
</dbReference>
<dbReference type="Proteomes" id="UP000244064">
    <property type="component" value="Unassembled WGS sequence"/>
</dbReference>
<dbReference type="GO" id="GO:0004722">
    <property type="term" value="F:protein serine/threonine phosphatase activity"/>
    <property type="evidence" value="ECO:0007669"/>
    <property type="project" value="InterPro"/>
</dbReference>
<evidence type="ECO:0000259" key="1">
    <source>
        <dbReference type="PROSITE" id="PS51746"/>
    </source>
</evidence>
<name>A0A2T5PC90_9PSED</name>
<evidence type="ECO:0000313" key="2">
    <source>
        <dbReference type="EMBL" id="PTU75366.1"/>
    </source>
</evidence>
<comment type="caution">
    <text evidence="2">The sequence shown here is derived from an EMBL/GenBank/DDBJ whole genome shotgun (WGS) entry which is preliminary data.</text>
</comment>
<dbReference type="SMART" id="SM00332">
    <property type="entry name" value="PP2Cc"/>
    <property type="match status" value="1"/>
</dbReference>
<reference evidence="2 3" key="1">
    <citation type="submission" date="2018-04" db="EMBL/GenBank/DDBJ databases">
        <title>Pseudomonas sp. nov., isolated from mangrove soil.</title>
        <authorList>
            <person name="Chen C."/>
        </authorList>
    </citation>
    <scope>NUCLEOTIDE SEQUENCE [LARGE SCALE GENOMIC DNA]</scope>
    <source>
        <strain evidence="2 3">TC-11</strain>
    </source>
</reference>
<sequence>MPPQSQSQDLEYAALSVAGQVRSNNEDAVLCRPDLGLWAVADGMGGHSRGDLASATALAALERVMADGMALVEAVHQANQAILAEVAANAAVEGMGTTLVAVHFHAERCELAWVGDSRAYRIGRSGIEQLSHDQSWVQSMVDAGELSAQEARHHPRRNVILQCLGRDDQALEVESVELQLAPGELLLLCSDGLTGELEDEQIRELCTRAGTLVELVESLVALANSHGGRDNISCIVLGRSAPHETDAAQPRPGLLRRLFGKRVPPSRNA</sequence>
<dbReference type="InterPro" id="IPR036457">
    <property type="entry name" value="PPM-type-like_dom_sf"/>
</dbReference>
<proteinExistence type="predicted"/>
<feature type="domain" description="PPM-type phosphatase" evidence="1">
    <location>
        <begin position="11"/>
        <end position="239"/>
    </location>
</feature>
<gene>
    <name evidence="2" type="ORF">DBO85_04295</name>
</gene>
<dbReference type="RefSeq" id="WP_108105598.1">
    <property type="nucleotide sequence ID" value="NZ_QASN01000007.1"/>
</dbReference>
<accession>A0A2T5PC90</accession>
<dbReference type="CDD" id="cd00143">
    <property type="entry name" value="PP2Cc"/>
    <property type="match status" value="1"/>
</dbReference>
<keyword evidence="3" id="KW-1185">Reference proteome</keyword>
<dbReference type="SUPFAM" id="SSF81606">
    <property type="entry name" value="PP2C-like"/>
    <property type="match status" value="1"/>
</dbReference>
<dbReference type="Pfam" id="PF13672">
    <property type="entry name" value="PP2C_2"/>
    <property type="match status" value="1"/>
</dbReference>
<dbReference type="Gene3D" id="3.60.40.10">
    <property type="entry name" value="PPM-type phosphatase domain"/>
    <property type="match status" value="1"/>
</dbReference>
<evidence type="ECO:0000313" key="3">
    <source>
        <dbReference type="Proteomes" id="UP000244064"/>
    </source>
</evidence>
<dbReference type="AlphaFoldDB" id="A0A2T5PC90"/>
<dbReference type="InterPro" id="IPR015655">
    <property type="entry name" value="PP2C"/>
</dbReference>
<dbReference type="OrthoDB" id="9801841at2"/>
<dbReference type="PANTHER" id="PTHR13832">
    <property type="entry name" value="PROTEIN PHOSPHATASE 2C"/>
    <property type="match status" value="1"/>
</dbReference>
<dbReference type="EMBL" id="QASN01000007">
    <property type="protein sequence ID" value="PTU75366.1"/>
    <property type="molecule type" value="Genomic_DNA"/>
</dbReference>
<dbReference type="PROSITE" id="PS51746">
    <property type="entry name" value="PPM_2"/>
    <property type="match status" value="1"/>
</dbReference>
<dbReference type="PANTHER" id="PTHR13832:SF827">
    <property type="entry name" value="PROTEIN PHOSPHATASE 1L"/>
    <property type="match status" value="1"/>
</dbReference>
<dbReference type="InterPro" id="IPR001932">
    <property type="entry name" value="PPM-type_phosphatase-like_dom"/>
</dbReference>
<organism evidence="2 3">
    <name type="scientific">Pseudomonas mangrovi</name>
    <dbReference type="NCBI Taxonomy" id="2161748"/>
    <lineage>
        <taxon>Bacteria</taxon>
        <taxon>Pseudomonadati</taxon>
        <taxon>Pseudomonadota</taxon>
        <taxon>Gammaproteobacteria</taxon>
        <taxon>Pseudomonadales</taxon>
        <taxon>Pseudomonadaceae</taxon>
        <taxon>Pseudomonas</taxon>
    </lineage>
</organism>